<keyword evidence="9" id="KW-1185">Reference proteome</keyword>
<keyword evidence="5" id="KW-0472">Membrane</keyword>
<dbReference type="PANTHER" id="PTHR24269">
    <property type="entry name" value="KREMEN PROTEIN"/>
    <property type="match status" value="1"/>
</dbReference>
<dbReference type="AlphaFoldDB" id="A0A8B6BWZ9"/>
<dbReference type="EMBL" id="UYJE01000770">
    <property type="protein sequence ID" value="VDH96296.1"/>
    <property type="molecule type" value="Genomic_DNA"/>
</dbReference>
<sequence>MVRGLVNCVQVLFYTGSDEYVGCFIDTLTRLLPHEYVLNDESFHSDMENNMCLLHCKELGYIYFGTEAAGFCFCGDDPYWYGPENVTDNYIEDNDCNLKCIGDPEQICGGYWRLSVYRSGYIHFKKGQAQYQLVSNNTMLTAPPNQVMTARSTIRCAKYCKISDDCKVFVMSTKIGQCSLYYSYTVMCEEVQHAQGFQVYMMK</sequence>
<gene>
    <name evidence="8" type="ORF">MGAL_10B027559</name>
</gene>
<accession>A0A8B6BWZ9</accession>
<dbReference type="InterPro" id="IPR002889">
    <property type="entry name" value="WSC_carb-bd"/>
</dbReference>
<keyword evidence="6" id="KW-0325">Glycoprotein</keyword>
<evidence type="ECO:0000259" key="7">
    <source>
        <dbReference type="PROSITE" id="PS51212"/>
    </source>
</evidence>
<proteinExistence type="predicted"/>
<name>A0A8B6BWZ9_MYTGA</name>
<dbReference type="InterPro" id="IPR051836">
    <property type="entry name" value="Kremen_rcpt"/>
</dbReference>
<dbReference type="InterPro" id="IPR003609">
    <property type="entry name" value="Pan_app"/>
</dbReference>
<reference evidence="8" key="1">
    <citation type="submission" date="2018-11" db="EMBL/GenBank/DDBJ databases">
        <authorList>
            <person name="Alioto T."/>
            <person name="Alioto T."/>
        </authorList>
    </citation>
    <scope>NUCLEOTIDE SEQUENCE</scope>
</reference>
<dbReference type="PANTHER" id="PTHR24269:SF16">
    <property type="entry name" value="PROTEIN SLG1"/>
    <property type="match status" value="1"/>
</dbReference>
<evidence type="ECO:0000313" key="9">
    <source>
        <dbReference type="Proteomes" id="UP000596742"/>
    </source>
</evidence>
<dbReference type="SMART" id="SM00321">
    <property type="entry name" value="WSC"/>
    <property type="match status" value="1"/>
</dbReference>
<evidence type="ECO:0000256" key="3">
    <source>
        <dbReference type="ARBA" id="ARBA00022729"/>
    </source>
</evidence>
<evidence type="ECO:0000256" key="4">
    <source>
        <dbReference type="ARBA" id="ARBA00022989"/>
    </source>
</evidence>
<organism evidence="8 9">
    <name type="scientific">Mytilus galloprovincialis</name>
    <name type="common">Mediterranean mussel</name>
    <dbReference type="NCBI Taxonomy" id="29158"/>
    <lineage>
        <taxon>Eukaryota</taxon>
        <taxon>Metazoa</taxon>
        <taxon>Spiralia</taxon>
        <taxon>Lophotrochozoa</taxon>
        <taxon>Mollusca</taxon>
        <taxon>Bivalvia</taxon>
        <taxon>Autobranchia</taxon>
        <taxon>Pteriomorphia</taxon>
        <taxon>Mytilida</taxon>
        <taxon>Mytiloidea</taxon>
        <taxon>Mytilidae</taxon>
        <taxon>Mytilinae</taxon>
        <taxon>Mytilus</taxon>
    </lineage>
</organism>
<dbReference type="PROSITE" id="PS51212">
    <property type="entry name" value="WSC"/>
    <property type="match status" value="1"/>
</dbReference>
<comment type="subcellular location">
    <subcellularLocation>
        <location evidence="1">Membrane</location>
        <topology evidence="1">Single-pass membrane protein</topology>
    </subcellularLocation>
</comment>
<dbReference type="OrthoDB" id="5985073at2759"/>
<dbReference type="Pfam" id="PF00024">
    <property type="entry name" value="PAN_1"/>
    <property type="match status" value="1"/>
</dbReference>
<comment type="caution">
    <text evidence="8">The sequence shown here is derived from an EMBL/GenBank/DDBJ whole genome shotgun (WGS) entry which is preliminary data.</text>
</comment>
<protein>
    <recommendedName>
        <fullName evidence="7">WSC domain-containing protein</fullName>
    </recommendedName>
</protein>
<keyword evidence="2" id="KW-0812">Transmembrane</keyword>
<dbReference type="GO" id="GO:0005886">
    <property type="term" value="C:plasma membrane"/>
    <property type="evidence" value="ECO:0007669"/>
    <property type="project" value="TreeGrafter"/>
</dbReference>
<evidence type="ECO:0000256" key="1">
    <source>
        <dbReference type="ARBA" id="ARBA00004167"/>
    </source>
</evidence>
<feature type="domain" description="WSC" evidence="7">
    <location>
        <begin position="17"/>
        <end position="120"/>
    </location>
</feature>
<keyword evidence="3" id="KW-0732">Signal</keyword>
<dbReference type="Pfam" id="PF01822">
    <property type="entry name" value="WSC"/>
    <property type="match status" value="1"/>
</dbReference>
<evidence type="ECO:0000313" key="8">
    <source>
        <dbReference type="EMBL" id="VDH96296.1"/>
    </source>
</evidence>
<keyword evidence="4" id="KW-1133">Transmembrane helix</keyword>
<dbReference type="Proteomes" id="UP000596742">
    <property type="component" value="Unassembled WGS sequence"/>
</dbReference>
<evidence type="ECO:0000256" key="6">
    <source>
        <dbReference type="ARBA" id="ARBA00023180"/>
    </source>
</evidence>
<evidence type="ECO:0000256" key="5">
    <source>
        <dbReference type="ARBA" id="ARBA00023136"/>
    </source>
</evidence>
<evidence type="ECO:0000256" key="2">
    <source>
        <dbReference type="ARBA" id="ARBA00022692"/>
    </source>
</evidence>